<evidence type="ECO:0000313" key="4">
    <source>
        <dbReference type="Proteomes" id="UP000799439"/>
    </source>
</evidence>
<protein>
    <recommendedName>
        <fullName evidence="5">Aerobactin siderophore biosynthesis IucA/IucC N-terminal domain-containing protein</fullName>
    </recommendedName>
</protein>
<evidence type="ECO:0000259" key="1">
    <source>
        <dbReference type="Pfam" id="PF04183"/>
    </source>
</evidence>
<dbReference type="EMBL" id="ML996086">
    <property type="protein sequence ID" value="KAF2152215.1"/>
    <property type="molecule type" value="Genomic_DNA"/>
</dbReference>
<dbReference type="OrthoDB" id="2117718at2759"/>
<evidence type="ECO:0008006" key="5">
    <source>
        <dbReference type="Google" id="ProtNLM"/>
    </source>
</evidence>
<evidence type="ECO:0000259" key="2">
    <source>
        <dbReference type="Pfam" id="PF06276"/>
    </source>
</evidence>
<dbReference type="Gene3D" id="1.10.510.40">
    <property type="match status" value="1"/>
</dbReference>
<gene>
    <name evidence="3" type="ORF">K461DRAFT_321262</name>
</gene>
<dbReference type="AlphaFoldDB" id="A0A9P4J2U1"/>
<dbReference type="GO" id="GO:0016881">
    <property type="term" value="F:acid-amino acid ligase activity"/>
    <property type="evidence" value="ECO:0007669"/>
    <property type="project" value="UniProtKB-ARBA"/>
</dbReference>
<keyword evidence="4" id="KW-1185">Reference proteome</keyword>
<dbReference type="InterPro" id="IPR037455">
    <property type="entry name" value="LucA/IucC-like"/>
</dbReference>
<reference evidence="3" key="1">
    <citation type="journal article" date="2020" name="Stud. Mycol.">
        <title>101 Dothideomycetes genomes: a test case for predicting lifestyles and emergence of pathogens.</title>
        <authorList>
            <person name="Haridas S."/>
            <person name="Albert R."/>
            <person name="Binder M."/>
            <person name="Bloem J."/>
            <person name="Labutti K."/>
            <person name="Salamov A."/>
            <person name="Andreopoulos B."/>
            <person name="Baker S."/>
            <person name="Barry K."/>
            <person name="Bills G."/>
            <person name="Bluhm B."/>
            <person name="Cannon C."/>
            <person name="Castanera R."/>
            <person name="Culley D."/>
            <person name="Daum C."/>
            <person name="Ezra D."/>
            <person name="Gonzalez J."/>
            <person name="Henrissat B."/>
            <person name="Kuo A."/>
            <person name="Liang C."/>
            <person name="Lipzen A."/>
            <person name="Lutzoni F."/>
            <person name="Magnuson J."/>
            <person name="Mondo S."/>
            <person name="Nolan M."/>
            <person name="Ohm R."/>
            <person name="Pangilinan J."/>
            <person name="Park H.-J."/>
            <person name="Ramirez L."/>
            <person name="Alfaro M."/>
            <person name="Sun H."/>
            <person name="Tritt A."/>
            <person name="Yoshinaga Y."/>
            <person name="Zwiers L.-H."/>
            <person name="Turgeon B."/>
            <person name="Goodwin S."/>
            <person name="Spatafora J."/>
            <person name="Crous P."/>
            <person name="Grigoriev I."/>
        </authorList>
    </citation>
    <scope>NUCLEOTIDE SEQUENCE</scope>
    <source>
        <strain evidence="3">CBS 260.36</strain>
    </source>
</reference>
<dbReference type="GO" id="GO:0019290">
    <property type="term" value="P:siderophore biosynthetic process"/>
    <property type="evidence" value="ECO:0007669"/>
    <property type="project" value="InterPro"/>
</dbReference>
<name>A0A9P4J2U1_9PEZI</name>
<sequence>MPATIRNTTAPPLIEPKNDQHYRTKQSLANDLAHRASLGRIVALVVNERLVNAVFDPFLSLYYIRQLPETNQNAVQDDSQFVISGTAPFLSSEVGHAGHLKPELMHESNITIGNWLLQRQQIVNDSGDLVYVDVDKNVTAVTFVEVLRTWTEWDDKLTSVFQERIKNSTQYLEDEYLSDRPCPTRDSDFVEWEQSILEGNGHPLHKCRMPIDPETQPLIGYNFKQTRIAFMAVQRSLLEIHGPLEEELKPLLRAAGVNSCINADEIIIPVHEFQINFLLKMAQGKARGALRLLEQRIAALAQSSTRTMTVPGLPGLGIKLSLSVIISGNVRTINKHWAYNAVRFSELGMLDSEKVSGLRDSPLEIIPEVAFASGMSDNLGVMIRWDPGHSSRPINADIGYAVAGALCERSTLHSSRCVAECVFGLSTLEKKLQFLRHYVRIYLQCFLRPLLTNSMLLYAHGQNALLRYSKSTGQLLGFSVRDMSDTYFNKDIFERTTGISPDARMENHDIPVADLMRRGHFLFFVSHMTPLVMALGLSNQGPPSFTHDELLAVECNGDTMGEAIEDSADTNGWSVVTRALHKALVYYERSNDTSAQELASKARIHWLASPTWSLEAFISQRMRADWAHRHRHDKLSRILVPNFLTKQETPA</sequence>
<proteinExistence type="predicted"/>
<feature type="domain" description="Aerobactin siderophore biosynthesis IucA/IucC-like C-terminal" evidence="2">
    <location>
        <begin position="433"/>
        <end position="536"/>
    </location>
</feature>
<dbReference type="InterPro" id="IPR022770">
    <property type="entry name" value="IucA/IucC-like_C"/>
</dbReference>
<comment type="caution">
    <text evidence="3">The sequence shown here is derived from an EMBL/GenBank/DDBJ whole genome shotgun (WGS) entry which is preliminary data.</text>
</comment>
<dbReference type="Pfam" id="PF06276">
    <property type="entry name" value="FhuF"/>
    <property type="match status" value="1"/>
</dbReference>
<accession>A0A9P4J2U1</accession>
<dbReference type="Proteomes" id="UP000799439">
    <property type="component" value="Unassembled WGS sequence"/>
</dbReference>
<dbReference type="PANTHER" id="PTHR34384:SF5">
    <property type="entry name" value="L-2,3-DIAMINOPROPANOATE--CITRATE LIGASE"/>
    <property type="match status" value="1"/>
</dbReference>
<organism evidence="3 4">
    <name type="scientific">Myriangium duriaei CBS 260.36</name>
    <dbReference type="NCBI Taxonomy" id="1168546"/>
    <lineage>
        <taxon>Eukaryota</taxon>
        <taxon>Fungi</taxon>
        <taxon>Dikarya</taxon>
        <taxon>Ascomycota</taxon>
        <taxon>Pezizomycotina</taxon>
        <taxon>Dothideomycetes</taxon>
        <taxon>Dothideomycetidae</taxon>
        <taxon>Myriangiales</taxon>
        <taxon>Myriangiaceae</taxon>
        <taxon>Myriangium</taxon>
    </lineage>
</organism>
<dbReference type="InterPro" id="IPR007310">
    <property type="entry name" value="Aerobactin_biosyn_IucA/IucC_N"/>
</dbReference>
<evidence type="ECO:0000313" key="3">
    <source>
        <dbReference type="EMBL" id="KAF2152215.1"/>
    </source>
</evidence>
<dbReference type="Pfam" id="PF04183">
    <property type="entry name" value="IucA_IucC"/>
    <property type="match status" value="1"/>
</dbReference>
<feature type="domain" description="Aerobactin siderophore biosynthesis IucA/IucC N-terminal" evidence="1">
    <location>
        <begin position="188"/>
        <end position="388"/>
    </location>
</feature>
<dbReference type="PANTHER" id="PTHR34384">
    <property type="entry name" value="L-2,3-DIAMINOPROPANOATE--CITRATE LIGASE"/>
    <property type="match status" value="1"/>
</dbReference>